<evidence type="ECO:0000313" key="2">
    <source>
        <dbReference type="Proteomes" id="UP001214530"/>
    </source>
</evidence>
<name>A0AAJ5WF96_9SPHI</name>
<accession>A0AAJ5WF96</accession>
<organism evidence="1 2">
    <name type="scientific">Candidatus Pedobacter colombiensis</name>
    <dbReference type="NCBI Taxonomy" id="3121371"/>
    <lineage>
        <taxon>Bacteria</taxon>
        <taxon>Pseudomonadati</taxon>
        <taxon>Bacteroidota</taxon>
        <taxon>Sphingobacteriia</taxon>
        <taxon>Sphingobacteriales</taxon>
        <taxon>Sphingobacteriaceae</taxon>
        <taxon>Pedobacter</taxon>
    </lineage>
</organism>
<evidence type="ECO:0000313" key="1">
    <source>
        <dbReference type="EMBL" id="WEK21492.1"/>
    </source>
</evidence>
<sequence length="557" mass="62200">MPITRTIVDLKKEISVFTYMLTERTFQSSWNHPNVPVLVFADSALPGFSVDYHGGSVGSGMPVELLFWGDWWNTAEGSGRRILIETRVQAVLASDYFSELKQYGVDKPYWRGARIVTNPSAPSSFSASDDIQAVPDLIDDLIDDNVFPDPDDEKIAFVVFMPKGFTQSIGELGSHTKDYNYTFPWDVDWYWVAWVMSFGDVPASDPEDVIGVFTHELVEMLTDPESDGWYANNPEKGEIGDAAVIGGDKLPKLPGQTAWVNGAHVTAYFSNQYGANVIPIDRDYKARILGTIGTEHKEEVSGMFRPDPAESRLCDLLPQCCFDNREYKFTITKRNEMVHLSVETQRYREPKVAWIVEGNDITADVTLSLNVLAGVFVGRVAKSVSATVLVHCTLANNELTLRTIGTESNFDIMVSCRVTDASIRGKVRTNVIAKPFVQIGFVGVEISVDPEYTRQLTACIQAATKMFKDLGKTQPSKKIKKGDPIEFDPQILNDIPAYARVDQYERAKRVLDISRIAHRTLPLKTAQALTASLVLDVPSLQIAMDLRFKNKESENRT</sequence>
<proteinExistence type="predicted"/>
<dbReference type="EMBL" id="CP119313">
    <property type="protein sequence ID" value="WEK21492.1"/>
    <property type="molecule type" value="Genomic_DNA"/>
</dbReference>
<dbReference type="AlphaFoldDB" id="A0AAJ5WF96"/>
<reference evidence="1" key="1">
    <citation type="submission" date="2023-03" db="EMBL/GenBank/DDBJ databases">
        <title>Andean soil-derived lignocellulolytic bacterial consortium as a source of novel taxa and putative plastic-active enzymes.</title>
        <authorList>
            <person name="Diaz-Garcia L."/>
            <person name="Chuvochina M."/>
            <person name="Feuerriegel G."/>
            <person name="Bunk B."/>
            <person name="Sproer C."/>
            <person name="Streit W.R."/>
            <person name="Rodriguez L.M."/>
            <person name="Overmann J."/>
            <person name="Jimenez D.J."/>
        </authorList>
    </citation>
    <scope>NUCLEOTIDE SEQUENCE</scope>
    <source>
        <strain evidence="1">MAG 3858</strain>
    </source>
</reference>
<protein>
    <submittedName>
        <fullName evidence="1">Uncharacterized protein</fullName>
    </submittedName>
</protein>
<dbReference type="Proteomes" id="UP001214530">
    <property type="component" value="Chromosome"/>
</dbReference>
<gene>
    <name evidence="1" type="ORF">P0Y49_10120</name>
</gene>